<reference evidence="1" key="1">
    <citation type="submission" date="2018-11" db="EMBL/GenBank/DDBJ databases">
        <authorList>
            <person name="Grassa J C."/>
        </authorList>
    </citation>
    <scope>NUCLEOTIDE SEQUENCE [LARGE SCALE GENOMIC DNA]</scope>
</reference>
<dbReference type="EMBL" id="UZAU01000081">
    <property type="status" value="NOT_ANNOTATED_CDS"/>
    <property type="molecule type" value="Genomic_DNA"/>
</dbReference>
<sequence length="170" mass="19335">MWIEWFKKDDHRPKDTKINIRLSELLQDQEVSTTTLSNWLPPSAGWSMCNTDVAINDLQSSGAALFRNEDGIITCIHTMHITYCDLLAGVESAISGKSIDVSELNHNIQDLVVKFHDIGNKLDFWEISWISRKFNCASHGVAQWAIRSCHYGEIDLSNFNSSLLDYKTDD</sequence>
<name>A0A803NMS7_CANSA</name>
<reference evidence="1" key="2">
    <citation type="submission" date="2021-03" db="UniProtKB">
        <authorList>
            <consortium name="EnsemblPlants"/>
        </authorList>
    </citation>
    <scope>IDENTIFICATION</scope>
</reference>
<proteinExistence type="predicted"/>
<evidence type="ECO:0008006" key="3">
    <source>
        <dbReference type="Google" id="ProtNLM"/>
    </source>
</evidence>
<evidence type="ECO:0000313" key="2">
    <source>
        <dbReference type="Proteomes" id="UP000596661"/>
    </source>
</evidence>
<organism evidence="1 2">
    <name type="scientific">Cannabis sativa</name>
    <name type="common">Hemp</name>
    <name type="synonym">Marijuana</name>
    <dbReference type="NCBI Taxonomy" id="3483"/>
    <lineage>
        <taxon>Eukaryota</taxon>
        <taxon>Viridiplantae</taxon>
        <taxon>Streptophyta</taxon>
        <taxon>Embryophyta</taxon>
        <taxon>Tracheophyta</taxon>
        <taxon>Spermatophyta</taxon>
        <taxon>Magnoliopsida</taxon>
        <taxon>eudicotyledons</taxon>
        <taxon>Gunneridae</taxon>
        <taxon>Pentapetalae</taxon>
        <taxon>rosids</taxon>
        <taxon>fabids</taxon>
        <taxon>Rosales</taxon>
        <taxon>Cannabaceae</taxon>
        <taxon>Cannabis</taxon>
    </lineage>
</organism>
<dbReference type="AlphaFoldDB" id="A0A803NMS7"/>
<protein>
    <recommendedName>
        <fullName evidence="3">RNase H type-1 domain-containing protein</fullName>
    </recommendedName>
</protein>
<evidence type="ECO:0000313" key="1">
    <source>
        <dbReference type="EnsemblPlants" id="cds.evm.model.01.2827"/>
    </source>
</evidence>
<dbReference type="EnsemblPlants" id="evm.model.01.2827">
    <property type="protein sequence ID" value="cds.evm.model.01.2827"/>
    <property type="gene ID" value="evm.TU.01.2827"/>
</dbReference>
<dbReference type="Gramene" id="evm.model.01.2827">
    <property type="protein sequence ID" value="cds.evm.model.01.2827"/>
    <property type="gene ID" value="evm.TU.01.2827"/>
</dbReference>
<accession>A0A803NMS7</accession>
<keyword evidence="2" id="KW-1185">Reference proteome</keyword>
<dbReference type="Proteomes" id="UP000596661">
    <property type="component" value="Chromosome 1"/>
</dbReference>